<evidence type="ECO:0000313" key="2">
    <source>
        <dbReference type="EMBL" id="GAA4834886.1"/>
    </source>
</evidence>
<accession>A0ABP9DCR8</accession>
<reference evidence="3" key="1">
    <citation type="journal article" date="2019" name="Int. J. Syst. Evol. Microbiol.">
        <title>The Global Catalogue of Microorganisms (GCM) 10K type strain sequencing project: providing services to taxonomists for standard genome sequencing and annotation.</title>
        <authorList>
            <consortium name="The Broad Institute Genomics Platform"/>
            <consortium name="The Broad Institute Genome Sequencing Center for Infectious Disease"/>
            <person name="Wu L."/>
            <person name="Ma J."/>
        </authorList>
    </citation>
    <scope>NUCLEOTIDE SEQUENCE [LARGE SCALE GENOMIC DNA]</scope>
    <source>
        <strain evidence="3">JCM 13006</strain>
    </source>
</reference>
<dbReference type="Proteomes" id="UP001501752">
    <property type="component" value="Unassembled WGS sequence"/>
</dbReference>
<organism evidence="2 3">
    <name type="scientific">Kitasatospora terrestris</name>
    <dbReference type="NCBI Taxonomy" id="258051"/>
    <lineage>
        <taxon>Bacteria</taxon>
        <taxon>Bacillati</taxon>
        <taxon>Actinomycetota</taxon>
        <taxon>Actinomycetes</taxon>
        <taxon>Kitasatosporales</taxon>
        <taxon>Streptomycetaceae</taxon>
        <taxon>Kitasatospora</taxon>
    </lineage>
</organism>
<comment type="caution">
    <text evidence="2">The sequence shown here is derived from an EMBL/GenBank/DDBJ whole genome shotgun (WGS) entry which is preliminary data.</text>
</comment>
<protein>
    <submittedName>
        <fullName evidence="2">Uncharacterized protein</fullName>
    </submittedName>
</protein>
<sequence>MPDLRCAPPPPRPPCPFRAMTAVWSSTLSPRQLSDLDGAVIAAACRQPTTHAETETGDLSPQDAYGKEARLPGRRPHGFGLFGPARRSQ</sequence>
<keyword evidence="3" id="KW-1185">Reference proteome</keyword>
<name>A0ABP9DCR8_9ACTN</name>
<evidence type="ECO:0000313" key="3">
    <source>
        <dbReference type="Proteomes" id="UP001501752"/>
    </source>
</evidence>
<evidence type="ECO:0000256" key="1">
    <source>
        <dbReference type="SAM" id="MobiDB-lite"/>
    </source>
</evidence>
<gene>
    <name evidence="2" type="ORF">GCM10023235_06940</name>
</gene>
<feature type="region of interest" description="Disordered" evidence="1">
    <location>
        <begin position="48"/>
        <end position="89"/>
    </location>
</feature>
<proteinExistence type="predicted"/>
<dbReference type="EMBL" id="BAABIS010000001">
    <property type="protein sequence ID" value="GAA4834886.1"/>
    <property type="molecule type" value="Genomic_DNA"/>
</dbReference>